<feature type="domain" description="YEATS" evidence="6">
    <location>
        <begin position="4"/>
        <end position="147"/>
    </location>
</feature>
<dbReference type="EMBL" id="JWZX01003344">
    <property type="protein sequence ID" value="KOO21663.1"/>
    <property type="molecule type" value="Genomic_DNA"/>
</dbReference>
<dbReference type="Proteomes" id="UP000037460">
    <property type="component" value="Unassembled WGS sequence"/>
</dbReference>
<evidence type="ECO:0000313" key="7">
    <source>
        <dbReference type="EMBL" id="KOO21663.1"/>
    </source>
</evidence>
<dbReference type="GO" id="GO:0006355">
    <property type="term" value="P:regulation of DNA-templated transcription"/>
    <property type="evidence" value="ECO:0007669"/>
    <property type="project" value="InterPro"/>
</dbReference>
<protein>
    <submittedName>
        <fullName evidence="7">Protein af-9-like protein</fullName>
    </submittedName>
</protein>
<organism evidence="7 8">
    <name type="scientific">Chrysochromulina tobinii</name>
    <dbReference type="NCBI Taxonomy" id="1460289"/>
    <lineage>
        <taxon>Eukaryota</taxon>
        <taxon>Haptista</taxon>
        <taxon>Haptophyta</taxon>
        <taxon>Prymnesiophyceae</taxon>
        <taxon>Prymnesiales</taxon>
        <taxon>Chrysochromulinaceae</taxon>
        <taxon>Chrysochromulina</taxon>
    </lineage>
</organism>
<dbReference type="InterPro" id="IPR038704">
    <property type="entry name" value="YEAST_sf"/>
</dbReference>
<sequence>MATGESSDALSKPFVIGSIATWLGKKAEESRSHEWTIYLRAANPEEDLSLIVRKVVFVLHPTLQPPTRTIETAPFEVTDQGWGEFEVTLQVYFHDSRDKPIELSHMLKLYPPGEQVNIAGKPVVAERYDEFVFNSPSEGLRQRLLTEAPPSIKGWKHSANGKWFTDFEADAPVESQSLQQIYQVITSELQTASKRRRLLEDELKQLQGQNGL</sequence>
<keyword evidence="3 4" id="KW-0539">Nucleus</keyword>
<dbReference type="InterPro" id="IPR055129">
    <property type="entry name" value="YEATS_dom"/>
</dbReference>
<accession>A0A0M0J615</accession>
<evidence type="ECO:0000256" key="3">
    <source>
        <dbReference type="ARBA" id="ARBA00023242"/>
    </source>
</evidence>
<evidence type="ECO:0000313" key="8">
    <source>
        <dbReference type="Proteomes" id="UP000037460"/>
    </source>
</evidence>
<dbReference type="InterPro" id="IPR005033">
    <property type="entry name" value="YEATS"/>
</dbReference>
<gene>
    <name evidence="7" type="ORF">Ctob_000937</name>
</gene>
<keyword evidence="8" id="KW-1185">Reference proteome</keyword>
<comment type="caution">
    <text evidence="7">The sequence shown here is derived from an EMBL/GenBank/DDBJ whole genome shotgun (WGS) entry which is preliminary data.</text>
</comment>
<keyword evidence="2" id="KW-0804">Transcription</keyword>
<dbReference type="Gene3D" id="2.60.40.1970">
    <property type="entry name" value="YEATS domain"/>
    <property type="match status" value="1"/>
</dbReference>
<dbReference type="GO" id="GO:0005634">
    <property type="term" value="C:nucleus"/>
    <property type="evidence" value="ECO:0007669"/>
    <property type="project" value="UniProtKB-SubCell"/>
</dbReference>
<feature type="coiled-coil region" evidence="5">
    <location>
        <begin position="182"/>
        <end position="209"/>
    </location>
</feature>
<dbReference type="PANTHER" id="PTHR47573:SF1">
    <property type="entry name" value="PROTEIN AF-9 HOMOLOG"/>
    <property type="match status" value="1"/>
</dbReference>
<keyword evidence="5" id="KW-0175">Coiled coil</keyword>
<dbReference type="PROSITE" id="PS51037">
    <property type="entry name" value="YEATS"/>
    <property type="match status" value="1"/>
</dbReference>
<proteinExistence type="predicted"/>
<dbReference type="Pfam" id="PF03366">
    <property type="entry name" value="YEATS"/>
    <property type="match status" value="1"/>
</dbReference>
<dbReference type="OrthoDB" id="16041at2759"/>
<evidence type="ECO:0000256" key="4">
    <source>
        <dbReference type="PROSITE-ProRule" id="PRU00376"/>
    </source>
</evidence>
<evidence type="ECO:0000256" key="1">
    <source>
        <dbReference type="ARBA" id="ARBA00023015"/>
    </source>
</evidence>
<dbReference type="CDD" id="cd16910">
    <property type="entry name" value="YEATS_TFIID14_like"/>
    <property type="match status" value="1"/>
</dbReference>
<evidence type="ECO:0000259" key="6">
    <source>
        <dbReference type="PROSITE" id="PS51037"/>
    </source>
</evidence>
<name>A0A0M0J615_9EUKA</name>
<comment type="subcellular location">
    <subcellularLocation>
        <location evidence="4">Nucleus</location>
    </subcellularLocation>
</comment>
<evidence type="ECO:0000256" key="5">
    <source>
        <dbReference type="SAM" id="Coils"/>
    </source>
</evidence>
<reference evidence="8" key="1">
    <citation type="journal article" date="2015" name="PLoS Genet.">
        <title>Genome Sequence and Transcriptome Analyses of Chrysochromulina tobin: Metabolic Tools for Enhanced Algal Fitness in the Prominent Order Prymnesiales (Haptophyceae).</title>
        <authorList>
            <person name="Hovde B.T."/>
            <person name="Deodato C.R."/>
            <person name="Hunsperger H.M."/>
            <person name="Ryken S.A."/>
            <person name="Yost W."/>
            <person name="Jha R.K."/>
            <person name="Patterson J."/>
            <person name="Monnat R.J. Jr."/>
            <person name="Barlow S.B."/>
            <person name="Starkenburg S.R."/>
            <person name="Cattolico R.A."/>
        </authorList>
    </citation>
    <scope>NUCLEOTIDE SEQUENCE</scope>
    <source>
        <strain evidence="8">CCMP291</strain>
    </source>
</reference>
<evidence type="ECO:0000256" key="2">
    <source>
        <dbReference type="ARBA" id="ARBA00023163"/>
    </source>
</evidence>
<keyword evidence="1" id="KW-0805">Transcription regulation</keyword>
<dbReference type="AlphaFoldDB" id="A0A0M0J615"/>
<dbReference type="PANTHER" id="PTHR47573">
    <property type="entry name" value="PROTEIN AF-9 HOMOLOG"/>
    <property type="match status" value="1"/>
</dbReference>